<dbReference type="Proteomes" id="UP001056120">
    <property type="component" value="Linkage Group LG06"/>
</dbReference>
<dbReference type="EMBL" id="CM042023">
    <property type="protein sequence ID" value="KAI3814230.1"/>
    <property type="molecule type" value="Genomic_DNA"/>
</dbReference>
<organism evidence="1 2">
    <name type="scientific">Smallanthus sonchifolius</name>
    <dbReference type="NCBI Taxonomy" id="185202"/>
    <lineage>
        <taxon>Eukaryota</taxon>
        <taxon>Viridiplantae</taxon>
        <taxon>Streptophyta</taxon>
        <taxon>Embryophyta</taxon>
        <taxon>Tracheophyta</taxon>
        <taxon>Spermatophyta</taxon>
        <taxon>Magnoliopsida</taxon>
        <taxon>eudicotyledons</taxon>
        <taxon>Gunneridae</taxon>
        <taxon>Pentapetalae</taxon>
        <taxon>asterids</taxon>
        <taxon>campanulids</taxon>
        <taxon>Asterales</taxon>
        <taxon>Asteraceae</taxon>
        <taxon>Asteroideae</taxon>
        <taxon>Heliantheae alliance</taxon>
        <taxon>Millerieae</taxon>
        <taxon>Smallanthus</taxon>
    </lineage>
</organism>
<sequence length="242" mass="27395">MYGTHEKTDQARYYDVQVFNIQRKSRDIRGCRCISVIRYEHDNSEIMKIIQQKSVRGLSVVAFEMEVIGYTIALAYCLHKGLPISAYGELAFLLIQDIVCFRHPSMQSFSLPGSRRFGRTLKFRISATIADDIGTANITIFDRIAKQLIKKEASDLVLEEDYTDPHMIPRYGRPIFTVSKISELTNTTDPVSSTLPDEPTSEKPQLTPAPETPAAKPPDASSTKRLLFETKEESSVENHTYL</sequence>
<evidence type="ECO:0000313" key="2">
    <source>
        <dbReference type="Proteomes" id="UP001056120"/>
    </source>
</evidence>
<comment type="caution">
    <text evidence="1">The sequence shown here is derived from an EMBL/GenBank/DDBJ whole genome shotgun (WGS) entry which is preliminary data.</text>
</comment>
<protein>
    <submittedName>
        <fullName evidence="1">Uncharacterized protein</fullName>
    </submittedName>
</protein>
<accession>A0ACB9J1T7</accession>
<reference evidence="2" key="1">
    <citation type="journal article" date="2022" name="Mol. Ecol. Resour.">
        <title>The genomes of chicory, endive, great burdock and yacon provide insights into Asteraceae palaeo-polyploidization history and plant inulin production.</title>
        <authorList>
            <person name="Fan W."/>
            <person name="Wang S."/>
            <person name="Wang H."/>
            <person name="Wang A."/>
            <person name="Jiang F."/>
            <person name="Liu H."/>
            <person name="Zhao H."/>
            <person name="Xu D."/>
            <person name="Zhang Y."/>
        </authorList>
    </citation>
    <scope>NUCLEOTIDE SEQUENCE [LARGE SCALE GENOMIC DNA]</scope>
    <source>
        <strain evidence="2">cv. Yunnan</strain>
    </source>
</reference>
<reference evidence="1 2" key="2">
    <citation type="journal article" date="2022" name="Mol. Ecol. Resour.">
        <title>The genomes of chicory, endive, great burdock and yacon provide insights into Asteraceae paleo-polyploidization history and plant inulin production.</title>
        <authorList>
            <person name="Fan W."/>
            <person name="Wang S."/>
            <person name="Wang H."/>
            <person name="Wang A."/>
            <person name="Jiang F."/>
            <person name="Liu H."/>
            <person name="Zhao H."/>
            <person name="Xu D."/>
            <person name="Zhang Y."/>
        </authorList>
    </citation>
    <scope>NUCLEOTIDE SEQUENCE [LARGE SCALE GENOMIC DNA]</scope>
    <source>
        <strain evidence="2">cv. Yunnan</strain>
        <tissue evidence="1">Leaves</tissue>
    </source>
</reference>
<evidence type="ECO:0000313" key="1">
    <source>
        <dbReference type="EMBL" id="KAI3814230.1"/>
    </source>
</evidence>
<proteinExistence type="predicted"/>
<gene>
    <name evidence="1" type="ORF">L1987_18979</name>
</gene>
<name>A0ACB9J1T7_9ASTR</name>
<keyword evidence="2" id="KW-1185">Reference proteome</keyword>